<dbReference type="EMBL" id="JABSTR010000007">
    <property type="protein sequence ID" value="KAH9375373.1"/>
    <property type="molecule type" value="Genomic_DNA"/>
</dbReference>
<feature type="compositionally biased region" description="Polar residues" evidence="1">
    <location>
        <begin position="14"/>
        <end position="33"/>
    </location>
</feature>
<accession>A0A9J6GIS1</accession>
<reference evidence="2 3" key="1">
    <citation type="journal article" date="2020" name="Cell">
        <title>Large-Scale Comparative Analyses of Tick Genomes Elucidate Their Genetic Diversity and Vector Capacities.</title>
        <authorList>
            <consortium name="Tick Genome and Microbiome Consortium (TIGMIC)"/>
            <person name="Jia N."/>
            <person name="Wang J."/>
            <person name="Shi W."/>
            <person name="Du L."/>
            <person name="Sun Y."/>
            <person name="Zhan W."/>
            <person name="Jiang J.F."/>
            <person name="Wang Q."/>
            <person name="Zhang B."/>
            <person name="Ji P."/>
            <person name="Bell-Sakyi L."/>
            <person name="Cui X.M."/>
            <person name="Yuan T.T."/>
            <person name="Jiang B.G."/>
            <person name="Yang W.F."/>
            <person name="Lam T.T."/>
            <person name="Chang Q.C."/>
            <person name="Ding S.J."/>
            <person name="Wang X.J."/>
            <person name="Zhu J.G."/>
            <person name="Ruan X.D."/>
            <person name="Zhao L."/>
            <person name="Wei J.T."/>
            <person name="Ye R.Z."/>
            <person name="Que T.C."/>
            <person name="Du C.H."/>
            <person name="Zhou Y.H."/>
            <person name="Cheng J.X."/>
            <person name="Dai P.F."/>
            <person name="Guo W.B."/>
            <person name="Han X.H."/>
            <person name="Huang E.J."/>
            <person name="Li L.F."/>
            <person name="Wei W."/>
            <person name="Gao Y.C."/>
            <person name="Liu J.Z."/>
            <person name="Shao H.Z."/>
            <person name="Wang X."/>
            <person name="Wang C.C."/>
            <person name="Yang T.C."/>
            <person name="Huo Q.B."/>
            <person name="Li W."/>
            <person name="Chen H.Y."/>
            <person name="Chen S.E."/>
            <person name="Zhou L.G."/>
            <person name="Ni X.B."/>
            <person name="Tian J.H."/>
            <person name="Sheng Y."/>
            <person name="Liu T."/>
            <person name="Pan Y.S."/>
            <person name="Xia L.Y."/>
            <person name="Li J."/>
            <person name="Zhao F."/>
            <person name="Cao W.C."/>
        </authorList>
    </citation>
    <scope>NUCLEOTIDE SEQUENCE [LARGE SCALE GENOMIC DNA]</scope>
    <source>
        <strain evidence="2">HaeL-2018</strain>
    </source>
</reference>
<dbReference type="Proteomes" id="UP000821853">
    <property type="component" value="Chromosome 5"/>
</dbReference>
<sequence length="603" mass="67355">MSSGREGEFDEVPSSGNQNSRLVYPASANSTGVASPAPSPQAELPPFPTLLQLRNSRIRTFSSVSRIRGCQENLATFFPVHPQPIASLQPERPDTALVTYLSCTTKSHDGDIERRIHQLLLSCNACMKDLPCVYCETCGLAEFPCINLHLCDCVVWPLYEALYSNALLLSALLRHGAEVRPEDTCRCYEPRRMHPLLMVYDELAGEHCHATRFHSQGAYICLGDTHLGTVLRAGQCVPSRVKEGAEAEKAACNKITLGLQALWAFNKYGRDLVFNSSPESAMAETADPTLKAVLIFVDQVCGILPNVTPDLLEKLLEYLKSAGVRSEADIAKVDECQVAAILGHEDAKKLMDYFKKPDGHDDAEAGEREEPRGVLMAMQQRQERTLNAVTSAMAEMTAMHKGTLDKMTEQMTEQSRMHQETIRAMNEQMQTTARMHGETLQAVQHGMRETQRMNAETLAQVTKSITATLEAQERSMHEYRLELARQKHDNCVILLENYTLPHLRRGQDPSNNFLGFGEMEELAAEVRVALPYITERRMKLLMKYFEENGVHSKGDVSKVEAVDLVNMLGTTDAKKLAAYFHYGRKFLVCWLVVLGDQASNRSS</sequence>
<evidence type="ECO:0000256" key="1">
    <source>
        <dbReference type="SAM" id="MobiDB-lite"/>
    </source>
</evidence>
<gene>
    <name evidence="2" type="ORF">HPB48_006535</name>
</gene>
<protein>
    <submittedName>
        <fullName evidence="2">Uncharacterized protein</fullName>
    </submittedName>
</protein>
<feature type="region of interest" description="Disordered" evidence="1">
    <location>
        <begin position="1"/>
        <end position="41"/>
    </location>
</feature>
<organism evidence="2 3">
    <name type="scientific">Haemaphysalis longicornis</name>
    <name type="common">Bush tick</name>
    <dbReference type="NCBI Taxonomy" id="44386"/>
    <lineage>
        <taxon>Eukaryota</taxon>
        <taxon>Metazoa</taxon>
        <taxon>Ecdysozoa</taxon>
        <taxon>Arthropoda</taxon>
        <taxon>Chelicerata</taxon>
        <taxon>Arachnida</taxon>
        <taxon>Acari</taxon>
        <taxon>Parasitiformes</taxon>
        <taxon>Ixodida</taxon>
        <taxon>Ixodoidea</taxon>
        <taxon>Ixodidae</taxon>
        <taxon>Haemaphysalinae</taxon>
        <taxon>Haemaphysalis</taxon>
    </lineage>
</organism>
<dbReference type="OrthoDB" id="6527807at2759"/>
<evidence type="ECO:0000313" key="2">
    <source>
        <dbReference type="EMBL" id="KAH9375373.1"/>
    </source>
</evidence>
<proteinExistence type="predicted"/>
<evidence type="ECO:0000313" key="3">
    <source>
        <dbReference type="Proteomes" id="UP000821853"/>
    </source>
</evidence>
<dbReference type="AlphaFoldDB" id="A0A9J6GIS1"/>
<keyword evidence="3" id="KW-1185">Reference proteome</keyword>
<comment type="caution">
    <text evidence="2">The sequence shown here is derived from an EMBL/GenBank/DDBJ whole genome shotgun (WGS) entry which is preliminary data.</text>
</comment>
<dbReference type="VEuPathDB" id="VectorBase:HLOH_047199"/>
<name>A0A9J6GIS1_HAELO</name>